<feature type="transmembrane region" description="Helical" evidence="7">
    <location>
        <begin position="325"/>
        <end position="349"/>
    </location>
</feature>
<evidence type="ECO:0000313" key="8">
    <source>
        <dbReference type="EMBL" id="ODQ61661.1"/>
    </source>
</evidence>
<feature type="transmembrane region" description="Helical" evidence="7">
    <location>
        <begin position="486"/>
        <end position="507"/>
    </location>
</feature>
<dbReference type="InterPro" id="IPR036259">
    <property type="entry name" value="MFS_trans_sf"/>
</dbReference>
<feature type="transmembrane region" description="Helical" evidence="7">
    <location>
        <begin position="83"/>
        <end position="101"/>
    </location>
</feature>
<keyword evidence="2" id="KW-0813">Transport</keyword>
<name>A0A1E3P8C9_WICAA</name>
<evidence type="ECO:0000256" key="7">
    <source>
        <dbReference type="SAM" id="Phobius"/>
    </source>
</evidence>
<dbReference type="PANTHER" id="PTHR43791">
    <property type="entry name" value="PERMEASE-RELATED"/>
    <property type="match status" value="1"/>
</dbReference>
<evidence type="ECO:0000256" key="1">
    <source>
        <dbReference type="ARBA" id="ARBA00004141"/>
    </source>
</evidence>
<dbReference type="PANTHER" id="PTHR43791:SF15">
    <property type="entry name" value="TRANSPORTER SEO1-RELATED"/>
    <property type="match status" value="1"/>
</dbReference>
<reference evidence="8 9" key="1">
    <citation type="journal article" date="2016" name="Proc. Natl. Acad. Sci. U.S.A.">
        <title>Comparative genomics of biotechnologically important yeasts.</title>
        <authorList>
            <person name="Riley R."/>
            <person name="Haridas S."/>
            <person name="Wolfe K.H."/>
            <person name="Lopes M.R."/>
            <person name="Hittinger C.T."/>
            <person name="Goeker M."/>
            <person name="Salamov A.A."/>
            <person name="Wisecaver J.H."/>
            <person name="Long T.M."/>
            <person name="Calvey C.H."/>
            <person name="Aerts A.L."/>
            <person name="Barry K.W."/>
            <person name="Choi C."/>
            <person name="Clum A."/>
            <person name="Coughlan A.Y."/>
            <person name="Deshpande S."/>
            <person name="Douglass A.P."/>
            <person name="Hanson S.J."/>
            <person name="Klenk H.-P."/>
            <person name="LaButti K.M."/>
            <person name="Lapidus A."/>
            <person name="Lindquist E.A."/>
            <person name="Lipzen A.M."/>
            <person name="Meier-Kolthoff J.P."/>
            <person name="Ohm R.A."/>
            <person name="Otillar R.P."/>
            <person name="Pangilinan J.L."/>
            <person name="Peng Y."/>
            <person name="Rokas A."/>
            <person name="Rosa C.A."/>
            <person name="Scheuner C."/>
            <person name="Sibirny A.A."/>
            <person name="Slot J.C."/>
            <person name="Stielow J.B."/>
            <person name="Sun H."/>
            <person name="Kurtzman C.P."/>
            <person name="Blackwell M."/>
            <person name="Grigoriev I.V."/>
            <person name="Jeffries T.W."/>
        </authorList>
    </citation>
    <scope>NUCLEOTIDE SEQUENCE [LARGE SCALE GENOMIC DNA]</scope>
    <source>
        <strain evidence="9">ATCC 58044 / CBS 1984 / NCYC 433 / NRRL Y-366-8</strain>
    </source>
</reference>
<accession>A0A1E3P8C9</accession>
<feature type="transmembrane region" description="Helical" evidence="7">
    <location>
        <begin position="418"/>
        <end position="440"/>
    </location>
</feature>
<feature type="transmembrane region" description="Helical" evidence="7">
    <location>
        <begin position="369"/>
        <end position="388"/>
    </location>
</feature>
<keyword evidence="4 7" id="KW-1133">Transmembrane helix</keyword>
<evidence type="ECO:0000256" key="2">
    <source>
        <dbReference type="ARBA" id="ARBA00022448"/>
    </source>
</evidence>
<feature type="transmembrane region" description="Helical" evidence="7">
    <location>
        <begin position="251"/>
        <end position="273"/>
    </location>
</feature>
<sequence length="564" mass="64986">MVGKDYSAWYWRYIPHERVVEDWAEDDKSISSAFEELEYRDEADRKWWKFFDEYEYRYNKQTRSQKSWWRFFDKNASSAEKKLVIKLDLLIVTFAIMSYWSKNLDQANISNAYVSGMKEDLNMQGNDYSNAQALFQAGTVIFQIVFMYLFPRVPLHLLFFGGDLIWSAVTFATAFIHTPQQLNVCRFFVGAGESGYFIGMHYLLGSWYKADELGRRGGLFYCGQMLGTLTSGLLQATIFQNLDGVHGRSGWRWMFLVDGLATCTIAFFALYLVPGTPESCCSLFLTDDDIRLARYRLKKANVTPPSKDPPPFFNKKLWIKVLLDWRIYVLGVLDYLFWNAVNTGFSNFALWLKSLKRYNTPHLNRLTSIPPALGIVWILLVCGSADILKSRAFAIFWAEIFVLMGNIILAKWDVAESAIWYAFMISYFGISVSSVIYGWLNDIMRYNAQERSIVLCAVNIFANQSTAWTLPLVFKTSTAPRYHQGYVFVAGHSAALMVWSYVTLFFYKRQERKDARSNGIVLYNSKTGDIPVEVKKHLDNASSSVSINSQEFANLITRKNFAEI</sequence>
<comment type="subcellular location">
    <subcellularLocation>
        <location evidence="1">Membrane</location>
        <topology evidence="1">Multi-pass membrane protein</topology>
    </subcellularLocation>
</comment>
<feature type="transmembrane region" description="Helical" evidence="7">
    <location>
        <begin position="133"/>
        <end position="150"/>
    </location>
</feature>
<dbReference type="Pfam" id="PF07690">
    <property type="entry name" value="MFS_1"/>
    <property type="match status" value="1"/>
</dbReference>
<dbReference type="SUPFAM" id="SSF103473">
    <property type="entry name" value="MFS general substrate transporter"/>
    <property type="match status" value="1"/>
</dbReference>
<evidence type="ECO:0000256" key="6">
    <source>
        <dbReference type="ARBA" id="ARBA00037968"/>
    </source>
</evidence>
<dbReference type="GO" id="GO:0022857">
    <property type="term" value="F:transmembrane transporter activity"/>
    <property type="evidence" value="ECO:0007669"/>
    <property type="project" value="InterPro"/>
</dbReference>
<dbReference type="Proteomes" id="UP000094112">
    <property type="component" value="Unassembled WGS sequence"/>
</dbReference>
<proteinExistence type="inferred from homology"/>
<dbReference type="OrthoDB" id="3639251at2759"/>
<feature type="transmembrane region" description="Helical" evidence="7">
    <location>
        <begin position="395"/>
        <end position="412"/>
    </location>
</feature>
<dbReference type="AlphaFoldDB" id="A0A1E3P8C9"/>
<keyword evidence="5 7" id="KW-0472">Membrane</keyword>
<feature type="transmembrane region" description="Helical" evidence="7">
    <location>
        <begin position="452"/>
        <end position="474"/>
    </location>
</feature>
<dbReference type="RefSeq" id="XP_019040868.1">
    <property type="nucleotide sequence ID" value="XM_019185308.1"/>
</dbReference>
<evidence type="ECO:0000256" key="4">
    <source>
        <dbReference type="ARBA" id="ARBA00022989"/>
    </source>
</evidence>
<evidence type="ECO:0008006" key="10">
    <source>
        <dbReference type="Google" id="ProtNLM"/>
    </source>
</evidence>
<dbReference type="InterPro" id="IPR011701">
    <property type="entry name" value="MFS"/>
</dbReference>
<comment type="similarity">
    <text evidence="6">Belongs to the major facilitator superfamily. Allantoate permease family.</text>
</comment>
<dbReference type="FunFam" id="1.20.1250.20:FF:000065">
    <property type="entry name" value="Putative MFS pantothenate transporter"/>
    <property type="match status" value="1"/>
</dbReference>
<dbReference type="Gene3D" id="1.20.1250.20">
    <property type="entry name" value="MFS general substrate transporter like domains"/>
    <property type="match status" value="1"/>
</dbReference>
<organism evidence="8 9">
    <name type="scientific">Wickerhamomyces anomalus (strain ATCC 58044 / CBS 1984 / NCYC 433 / NRRL Y-366-8)</name>
    <name type="common">Yeast</name>
    <name type="synonym">Hansenula anomala</name>
    <dbReference type="NCBI Taxonomy" id="683960"/>
    <lineage>
        <taxon>Eukaryota</taxon>
        <taxon>Fungi</taxon>
        <taxon>Dikarya</taxon>
        <taxon>Ascomycota</taxon>
        <taxon>Saccharomycotina</taxon>
        <taxon>Saccharomycetes</taxon>
        <taxon>Phaffomycetales</taxon>
        <taxon>Wickerhamomycetaceae</taxon>
        <taxon>Wickerhamomyces</taxon>
    </lineage>
</organism>
<evidence type="ECO:0000313" key="9">
    <source>
        <dbReference type="Proteomes" id="UP000094112"/>
    </source>
</evidence>
<keyword evidence="3 7" id="KW-0812">Transmembrane</keyword>
<keyword evidence="9" id="KW-1185">Reference proteome</keyword>
<feature type="transmembrane region" description="Helical" evidence="7">
    <location>
        <begin position="219"/>
        <end position="239"/>
    </location>
</feature>
<protein>
    <recommendedName>
        <fullName evidence="10">Major facilitator superfamily (MFS) profile domain-containing protein</fullName>
    </recommendedName>
</protein>
<dbReference type="STRING" id="683960.A0A1E3P8C9"/>
<feature type="transmembrane region" description="Helical" evidence="7">
    <location>
        <begin position="157"/>
        <end position="176"/>
    </location>
</feature>
<dbReference type="GeneID" id="30202554"/>
<dbReference type="EMBL" id="KV454208">
    <property type="protein sequence ID" value="ODQ61661.1"/>
    <property type="molecule type" value="Genomic_DNA"/>
</dbReference>
<evidence type="ECO:0000256" key="5">
    <source>
        <dbReference type="ARBA" id="ARBA00023136"/>
    </source>
</evidence>
<gene>
    <name evidence="8" type="ORF">WICANDRAFT_81903</name>
</gene>
<evidence type="ECO:0000256" key="3">
    <source>
        <dbReference type="ARBA" id="ARBA00022692"/>
    </source>
</evidence>
<dbReference type="GO" id="GO:0016020">
    <property type="term" value="C:membrane"/>
    <property type="evidence" value="ECO:0007669"/>
    <property type="project" value="UniProtKB-SubCell"/>
</dbReference>
<feature type="transmembrane region" description="Helical" evidence="7">
    <location>
        <begin position="188"/>
        <end position="207"/>
    </location>
</feature>